<feature type="transmembrane region" description="Helical" evidence="2">
    <location>
        <begin position="242"/>
        <end position="266"/>
    </location>
</feature>
<protein>
    <submittedName>
        <fullName evidence="3">Uncharacterized protein</fullName>
    </submittedName>
</protein>
<proteinExistence type="predicted"/>
<keyword evidence="2" id="KW-1133">Transmembrane helix</keyword>
<comment type="caution">
    <text evidence="3">The sequence shown here is derived from an EMBL/GenBank/DDBJ whole genome shotgun (WGS) entry which is preliminary data.</text>
</comment>
<reference evidence="3" key="1">
    <citation type="submission" date="2021-03" db="EMBL/GenBank/DDBJ databases">
        <title>Evolutionary innovations through gain and loss of genes in the ectomycorrhizal Boletales.</title>
        <authorList>
            <person name="Wu G."/>
            <person name="Miyauchi S."/>
            <person name="Morin E."/>
            <person name="Yang Z.-L."/>
            <person name="Xu J."/>
            <person name="Martin F.M."/>
        </authorList>
    </citation>
    <scope>NUCLEOTIDE SEQUENCE</scope>
    <source>
        <strain evidence="3">BR01</strain>
    </source>
</reference>
<sequence>MAKYKSQQFIVAAAPKSHQGLSVALNVTTAKKMRERSGQVGVYFVLFAGFALATLQNVTVDDAVLTGATVPQYLPTNAVWNIGNNCPGCLAKPDPTLAYNGTWHDSTFHPSDGYTPGIEFTFTGSALYIFFITANNVTGSTAFTDLDFVLDHVTVGRYTHTPSSSTAYQYNVLVYVNESMDLGQHNMMVQPVNSGNQVLMLFDYFIYTMDTSVSVSSSASPSSTSSSSSTTSGTATSSRPNIGAIVGGIVGGVAAVVLVATSLLCYKRHKKRNSGQPPTEEWVLPVMEPFILSHEMAQAPLAGTTSLTYPDTLVGLLATEPTPRSKTDVSSTTPRPSIPHTSTTASPPPVPPSSGNNNALSEQVELLRDEVARLRDLHGTDRHSLAFPSEAPPEYS</sequence>
<dbReference type="EMBL" id="JAGFBS010000031">
    <property type="protein sequence ID" value="KAG6371953.1"/>
    <property type="molecule type" value="Genomic_DNA"/>
</dbReference>
<dbReference type="AlphaFoldDB" id="A0A8I2YII4"/>
<name>A0A8I2YII4_9AGAM</name>
<keyword evidence="4" id="KW-1185">Reference proteome</keyword>
<feature type="region of interest" description="Disordered" evidence="1">
    <location>
        <begin position="218"/>
        <end position="237"/>
    </location>
</feature>
<evidence type="ECO:0000256" key="2">
    <source>
        <dbReference type="SAM" id="Phobius"/>
    </source>
</evidence>
<feature type="transmembrane region" description="Helical" evidence="2">
    <location>
        <begin position="40"/>
        <end position="58"/>
    </location>
</feature>
<keyword evidence="2" id="KW-0812">Transmembrane</keyword>
<feature type="compositionally biased region" description="Basic and acidic residues" evidence="1">
    <location>
        <begin position="365"/>
        <end position="384"/>
    </location>
</feature>
<feature type="region of interest" description="Disordered" evidence="1">
    <location>
        <begin position="318"/>
        <end position="396"/>
    </location>
</feature>
<evidence type="ECO:0000256" key="1">
    <source>
        <dbReference type="SAM" id="MobiDB-lite"/>
    </source>
</evidence>
<evidence type="ECO:0000313" key="3">
    <source>
        <dbReference type="EMBL" id="KAG6371953.1"/>
    </source>
</evidence>
<keyword evidence="2" id="KW-0472">Membrane</keyword>
<organism evidence="3 4">
    <name type="scientific">Boletus reticuloceps</name>
    <dbReference type="NCBI Taxonomy" id="495285"/>
    <lineage>
        <taxon>Eukaryota</taxon>
        <taxon>Fungi</taxon>
        <taxon>Dikarya</taxon>
        <taxon>Basidiomycota</taxon>
        <taxon>Agaricomycotina</taxon>
        <taxon>Agaricomycetes</taxon>
        <taxon>Agaricomycetidae</taxon>
        <taxon>Boletales</taxon>
        <taxon>Boletineae</taxon>
        <taxon>Boletaceae</taxon>
        <taxon>Boletoideae</taxon>
        <taxon>Boletus</taxon>
    </lineage>
</organism>
<evidence type="ECO:0000313" key="4">
    <source>
        <dbReference type="Proteomes" id="UP000683000"/>
    </source>
</evidence>
<dbReference type="Proteomes" id="UP000683000">
    <property type="component" value="Unassembled WGS sequence"/>
</dbReference>
<dbReference type="OrthoDB" id="2681805at2759"/>
<gene>
    <name evidence="3" type="ORF">JVT61DRAFT_8967</name>
</gene>
<accession>A0A8I2YII4</accession>
<feature type="compositionally biased region" description="Polar residues" evidence="1">
    <location>
        <begin position="322"/>
        <end position="335"/>
    </location>
</feature>